<dbReference type="PANTHER" id="PTHR46268:SF15">
    <property type="entry name" value="UNIVERSAL STRESS PROTEIN HP_0031"/>
    <property type="match status" value="1"/>
</dbReference>
<evidence type="ECO:0000259" key="2">
    <source>
        <dbReference type="Pfam" id="PF00582"/>
    </source>
</evidence>
<protein>
    <submittedName>
        <fullName evidence="3">Universal stress protein</fullName>
    </submittedName>
</protein>
<dbReference type="InterPro" id="IPR006015">
    <property type="entry name" value="Universal_stress_UspA"/>
</dbReference>
<comment type="caution">
    <text evidence="3">The sequence shown here is derived from an EMBL/GenBank/DDBJ whole genome shotgun (WGS) entry which is preliminary data.</text>
</comment>
<sequence length="141" mass="15497">MFSEILVAINGNAQSDKVLELAMRVAHDATRVHVVSVIAYEFSAPDLESRQASPASWAEQLHCEEIVEKARLFLQARHIKCTATVIAGDPEHAICNHAREQGCDLIVMGHHHMSTFERLVGNSVAYEVLQNAPCPILIEAG</sequence>
<accession>A0ABS3AFE4</accession>
<dbReference type="CDD" id="cd00293">
    <property type="entry name" value="USP-like"/>
    <property type="match status" value="1"/>
</dbReference>
<proteinExistence type="inferred from homology"/>
<dbReference type="PANTHER" id="PTHR46268">
    <property type="entry name" value="STRESS RESPONSE PROTEIN NHAX"/>
    <property type="match status" value="1"/>
</dbReference>
<dbReference type="PRINTS" id="PR01438">
    <property type="entry name" value="UNVRSLSTRESS"/>
</dbReference>
<evidence type="ECO:0000313" key="4">
    <source>
        <dbReference type="Proteomes" id="UP000772591"/>
    </source>
</evidence>
<dbReference type="RefSeq" id="WP_052672981.1">
    <property type="nucleotide sequence ID" value="NZ_JADEVO010000007.1"/>
</dbReference>
<reference evidence="3 4" key="1">
    <citation type="journal article" date="2021" name="Int. J. Syst. Evol. Microbiol.">
        <title>Pseudomonas piscium sp. nov., Pseudomonas pisciculturae sp. nov., Pseudomonas mucoides sp. nov. and Pseudomonas neuropathica sp. nov. isolated from rainbow trout.</title>
        <authorList>
            <person name="Duman M."/>
            <person name="Mulet M."/>
            <person name="Altun S."/>
            <person name="Saticioglu I.B."/>
            <person name="Gomila M."/>
            <person name="Lalucat J."/>
            <person name="Garcia-Valdes E."/>
        </authorList>
    </citation>
    <scope>NUCLEOTIDE SEQUENCE [LARGE SCALE GENOMIC DNA]</scope>
    <source>
        <strain evidence="3 4">LMG 28632</strain>
    </source>
</reference>
<keyword evidence="4" id="KW-1185">Reference proteome</keyword>
<organism evidence="3 4">
    <name type="scientific">Pseudomonas gregormendelii</name>
    <dbReference type="NCBI Taxonomy" id="1628277"/>
    <lineage>
        <taxon>Bacteria</taxon>
        <taxon>Pseudomonadati</taxon>
        <taxon>Pseudomonadota</taxon>
        <taxon>Gammaproteobacteria</taxon>
        <taxon>Pseudomonadales</taxon>
        <taxon>Pseudomonadaceae</taxon>
        <taxon>Pseudomonas</taxon>
    </lineage>
</organism>
<dbReference type="SUPFAM" id="SSF52402">
    <property type="entry name" value="Adenine nucleotide alpha hydrolases-like"/>
    <property type="match status" value="1"/>
</dbReference>
<dbReference type="Gene3D" id="3.40.50.620">
    <property type="entry name" value="HUPs"/>
    <property type="match status" value="1"/>
</dbReference>
<dbReference type="EMBL" id="JADEVO010000007">
    <property type="protein sequence ID" value="MBN3965155.1"/>
    <property type="molecule type" value="Genomic_DNA"/>
</dbReference>
<dbReference type="Proteomes" id="UP000772591">
    <property type="component" value="Unassembled WGS sequence"/>
</dbReference>
<evidence type="ECO:0000313" key="3">
    <source>
        <dbReference type="EMBL" id="MBN3965155.1"/>
    </source>
</evidence>
<dbReference type="Pfam" id="PF00582">
    <property type="entry name" value="Usp"/>
    <property type="match status" value="1"/>
</dbReference>
<name>A0ABS3AFE4_9PSED</name>
<dbReference type="InterPro" id="IPR014729">
    <property type="entry name" value="Rossmann-like_a/b/a_fold"/>
</dbReference>
<evidence type="ECO:0000256" key="1">
    <source>
        <dbReference type="ARBA" id="ARBA00008791"/>
    </source>
</evidence>
<feature type="domain" description="UspA" evidence="2">
    <location>
        <begin position="1"/>
        <end position="138"/>
    </location>
</feature>
<comment type="similarity">
    <text evidence="1">Belongs to the universal stress protein A family.</text>
</comment>
<gene>
    <name evidence="3" type="ORF">IMW75_07655</name>
</gene>
<dbReference type="InterPro" id="IPR006016">
    <property type="entry name" value="UspA"/>
</dbReference>